<dbReference type="Proteomes" id="UP000245086">
    <property type="component" value="Unassembled WGS sequence"/>
</dbReference>
<reference evidence="1 2" key="1">
    <citation type="journal article" date="2018" name="Genome Announc.">
        <title>Draft Genome Sequence of "Candidatus Phycosocius bacilliformis," an Alphaproteobacterial Ectosymbiont of the Hydrocarbon-Producing Green Alga Botryococcus braunii.</title>
        <authorList>
            <person name="Tanabe Y."/>
            <person name="Yamaguchi H."/>
            <person name="Watanabe M.M."/>
        </authorList>
    </citation>
    <scope>NUCLEOTIDE SEQUENCE [LARGE SCALE GENOMIC DNA]</scope>
    <source>
        <strain evidence="1 2">BOTRYCO-2</strain>
    </source>
</reference>
<protein>
    <submittedName>
        <fullName evidence="1">Uncharacterized protein</fullName>
    </submittedName>
</protein>
<proteinExistence type="predicted"/>
<gene>
    <name evidence="1" type="ORF">PbB2_00815</name>
</gene>
<evidence type="ECO:0000313" key="1">
    <source>
        <dbReference type="EMBL" id="GBF57155.1"/>
    </source>
</evidence>
<accession>A0A2P2E7W4</accession>
<sequence>MVEVNPSSGILEITHRLYAHDLEHALDLGPIGAGYFETPEGREAIRLYSLRQFQIGDEKGRPLPLTFIGAELSGDLLYVYFEAGRYRGKRLTLDSNLLQDFTAAQVNQINVRRNGKTVSARFAVGTPAQILALP</sequence>
<organism evidence="1 2">
    <name type="scientific">Candidatus Phycosocius bacilliformis</name>
    <dbReference type="NCBI Taxonomy" id="1445552"/>
    <lineage>
        <taxon>Bacteria</taxon>
        <taxon>Pseudomonadati</taxon>
        <taxon>Pseudomonadota</taxon>
        <taxon>Alphaproteobacteria</taxon>
        <taxon>Caulobacterales</taxon>
        <taxon>Caulobacterales incertae sedis</taxon>
        <taxon>Candidatus Phycosocius</taxon>
    </lineage>
</organism>
<dbReference type="AlphaFoldDB" id="A0A2P2E7W4"/>
<keyword evidence="2" id="KW-1185">Reference proteome</keyword>
<dbReference type="Pfam" id="PF20420">
    <property type="entry name" value="DUF6702"/>
    <property type="match status" value="1"/>
</dbReference>
<dbReference type="EMBL" id="BFBR01000002">
    <property type="protein sequence ID" value="GBF57155.1"/>
    <property type="molecule type" value="Genomic_DNA"/>
</dbReference>
<name>A0A2P2E7W4_9PROT</name>
<comment type="caution">
    <text evidence="1">The sequence shown here is derived from an EMBL/GenBank/DDBJ whole genome shotgun (WGS) entry which is preliminary data.</text>
</comment>
<dbReference type="InterPro" id="IPR046525">
    <property type="entry name" value="DUF6702"/>
</dbReference>
<evidence type="ECO:0000313" key="2">
    <source>
        <dbReference type="Proteomes" id="UP000245086"/>
    </source>
</evidence>